<proteinExistence type="predicted"/>
<dbReference type="Proteomes" id="UP001433508">
    <property type="component" value="Unassembled WGS sequence"/>
</dbReference>
<sequence>MSGADTRRSTSQTLDERKFVPCHRVDSVLHQVHNRVPCPPYPLGQSSSLSPDRCIAIVIAIVIANIQVSMGTRIPQRPRISIDNRPSNRPQLRVHIGYRWLRDLSGRHICVTLVPSLSEAYTEQCLSRPPCGFSNGRSSRLLRHRHLAHTLNASCACEQVRNFSSALIDCLDRACFRDVNDHATQVGRPGVTLRSTATCGNSLSVVICPGTRFGQSPVFYLLALSTTDHRALRDKQIAAEPSG</sequence>
<gene>
    <name evidence="1" type="ORF">V1525DRAFT_116711</name>
</gene>
<dbReference type="EMBL" id="MU971358">
    <property type="protein sequence ID" value="KAK9238236.1"/>
    <property type="molecule type" value="Genomic_DNA"/>
</dbReference>
<evidence type="ECO:0000313" key="1">
    <source>
        <dbReference type="EMBL" id="KAK9238236.1"/>
    </source>
</evidence>
<name>A0ACC3T3Q9_LIPKO</name>
<protein>
    <submittedName>
        <fullName evidence="1">Uncharacterized protein</fullName>
    </submittedName>
</protein>
<evidence type="ECO:0000313" key="2">
    <source>
        <dbReference type="Proteomes" id="UP001433508"/>
    </source>
</evidence>
<organism evidence="1 2">
    <name type="scientific">Lipomyces kononenkoae</name>
    <name type="common">Yeast</name>
    <dbReference type="NCBI Taxonomy" id="34357"/>
    <lineage>
        <taxon>Eukaryota</taxon>
        <taxon>Fungi</taxon>
        <taxon>Dikarya</taxon>
        <taxon>Ascomycota</taxon>
        <taxon>Saccharomycotina</taxon>
        <taxon>Lipomycetes</taxon>
        <taxon>Lipomycetales</taxon>
        <taxon>Lipomycetaceae</taxon>
        <taxon>Lipomyces</taxon>
    </lineage>
</organism>
<reference evidence="2" key="1">
    <citation type="journal article" date="2024" name="Front. Bioeng. Biotechnol.">
        <title>Genome-scale model development and genomic sequencing of the oleaginous clade Lipomyces.</title>
        <authorList>
            <person name="Czajka J.J."/>
            <person name="Han Y."/>
            <person name="Kim J."/>
            <person name="Mondo S.J."/>
            <person name="Hofstad B.A."/>
            <person name="Robles A."/>
            <person name="Haridas S."/>
            <person name="Riley R."/>
            <person name="LaButti K."/>
            <person name="Pangilinan J."/>
            <person name="Andreopoulos W."/>
            <person name="Lipzen A."/>
            <person name="Yan J."/>
            <person name="Wang M."/>
            <person name="Ng V."/>
            <person name="Grigoriev I.V."/>
            <person name="Spatafora J.W."/>
            <person name="Magnuson J.K."/>
            <person name="Baker S.E."/>
            <person name="Pomraning K.R."/>
        </authorList>
    </citation>
    <scope>NUCLEOTIDE SEQUENCE [LARGE SCALE GENOMIC DNA]</scope>
    <source>
        <strain evidence="2">CBS 7786</strain>
    </source>
</reference>
<keyword evidence="2" id="KW-1185">Reference proteome</keyword>
<accession>A0ACC3T3Q9</accession>
<comment type="caution">
    <text evidence="1">The sequence shown here is derived from an EMBL/GenBank/DDBJ whole genome shotgun (WGS) entry which is preliminary data.</text>
</comment>